<dbReference type="Proteomes" id="UP000694548">
    <property type="component" value="Unassembled WGS sequence"/>
</dbReference>
<dbReference type="Gene3D" id="1.10.340.70">
    <property type="match status" value="1"/>
</dbReference>
<proteinExistence type="predicted"/>
<keyword evidence="5" id="KW-1185">Reference proteome</keyword>
<dbReference type="Pfam" id="PF17921">
    <property type="entry name" value="Integrase_H2C2"/>
    <property type="match status" value="1"/>
</dbReference>
<protein>
    <recommendedName>
        <fullName evidence="1">Gypsy retrotransposon integrase-like protein 1</fullName>
    </recommendedName>
</protein>
<dbReference type="InterPro" id="IPR012337">
    <property type="entry name" value="RNaseH-like_sf"/>
</dbReference>
<reference evidence="4" key="1">
    <citation type="submission" date="2025-08" db="UniProtKB">
        <authorList>
            <consortium name="Ensembl"/>
        </authorList>
    </citation>
    <scope>IDENTIFICATION</scope>
</reference>
<dbReference type="PROSITE" id="PS50994">
    <property type="entry name" value="INTEGRASE"/>
    <property type="match status" value="1"/>
</dbReference>
<dbReference type="PANTHER" id="PTHR37984:SF15">
    <property type="entry name" value="INTEGRASE CATALYTIC DOMAIN-CONTAINING PROTEIN"/>
    <property type="match status" value="1"/>
</dbReference>
<dbReference type="Gene3D" id="3.30.420.10">
    <property type="entry name" value="Ribonuclease H-like superfamily/Ribonuclease H"/>
    <property type="match status" value="1"/>
</dbReference>
<dbReference type="GO" id="GO:0015074">
    <property type="term" value="P:DNA integration"/>
    <property type="evidence" value="ECO:0007669"/>
    <property type="project" value="InterPro"/>
</dbReference>
<dbReference type="PANTHER" id="PTHR37984">
    <property type="entry name" value="PROTEIN CBG26694"/>
    <property type="match status" value="1"/>
</dbReference>
<feature type="domain" description="Integrase catalytic" evidence="3">
    <location>
        <begin position="176"/>
        <end position="334"/>
    </location>
</feature>
<dbReference type="FunFam" id="1.10.340.70:FF:000001">
    <property type="entry name" value="Retrovirus-related Pol polyprotein from transposon gypsy-like Protein"/>
    <property type="match status" value="1"/>
</dbReference>
<dbReference type="AlphaFoldDB" id="A0A8C6NWF1"/>
<dbReference type="GeneTree" id="ENSGT01000000214408"/>
<dbReference type="Pfam" id="PF00665">
    <property type="entry name" value="rve"/>
    <property type="match status" value="1"/>
</dbReference>
<organism evidence="4 5">
    <name type="scientific">Nothobranchius furzeri</name>
    <name type="common">Turquoise killifish</name>
    <dbReference type="NCBI Taxonomy" id="105023"/>
    <lineage>
        <taxon>Eukaryota</taxon>
        <taxon>Metazoa</taxon>
        <taxon>Chordata</taxon>
        <taxon>Craniata</taxon>
        <taxon>Vertebrata</taxon>
        <taxon>Euteleostomi</taxon>
        <taxon>Actinopterygii</taxon>
        <taxon>Neopterygii</taxon>
        <taxon>Teleostei</taxon>
        <taxon>Neoteleostei</taxon>
        <taxon>Acanthomorphata</taxon>
        <taxon>Ovalentaria</taxon>
        <taxon>Atherinomorphae</taxon>
        <taxon>Cyprinodontiformes</taxon>
        <taxon>Nothobranchiidae</taxon>
        <taxon>Nothobranchius</taxon>
    </lineage>
</organism>
<name>A0A8C6NWF1_NOTFU</name>
<dbReference type="Ensembl" id="ENSNFUT00015032361.1">
    <property type="protein sequence ID" value="ENSNFUP00015030970.1"/>
    <property type="gene ID" value="ENSNFUG00015015112.1"/>
</dbReference>
<feature type="region of interest" description="Disordered" evidence="2">
    <location>
        <begin position="470"/>
        <end position="542"/>
    </location>
</feature>
<accession>A0A8C6NWF1</accession>
<evidence type="ECO:0000259" key="3">
    <source>
        <dbReference type="PROSITE" id="PS50994"/>
    </source>
</evidence>
<reference evidence="4" key="2">
    <citation type="submission" date="2025-09" db="UniProtKB">
        <authorList>
            <consortium name="Ensembl"/>
        </authorList>
    </citation>
    <scope>IDENTIFICATION</scope>
</reference>
<evidence type="ECO:0000313" key="5">
    <source>
        <dbReference type="Proteomes" id="UP000694548"/>
    </source>
</evidence>
<dbReference type="InterPro" id="IPR036397">
    <property type="entry name" value="RNaseH_sf"/>
</dbReference>
<evidence type="ECO:0000256" key="2">
    <source>
        <dbReference type="SAM" id="MobiDB-lite"/>
    </source>
</evidence>
<sequence>MLPGTSLPEPLKQVLQGQRPEATQAVMTTFPEHTPLEMGVIQKNDPVIKDVLCFWRKGRRPNKEERKKLSQPALTLLRQWKRLVDCNGVLFRQVTLPRTTEDTLQLVLPEALQEEVLKEVHQNHGHQGVERTLELLRLRCYWPDMSESVLAWCQSCERCQVAKEGPATGSFMGHLLASRPNEILAMDYTVLGPSCSGWENVLVLTDVFSKYTLAVPTSNQHASTVAQVLVTEWFSKFGVPARIHSDQGRNFESTIIRQLCVLYGIEKTRTTPYHPAGNGQCERFNRTLHNLLRTLPVSRKRDWNSCLPQLLYCYNTTPHQATGESPFFLMFGQEPRLPVDFLLGKVEEPVGGSVHQWIQEHQSRLKVAFEGANERLREAAERRKRSHDQQVREVGLKEGQFVLVRQLGFKGRHKIQDVWGSVVYKVVRAPRGEGPVYTVAPVDDDQKCKTVHRSMLKPVVWTRSPVAVGYPSSSVQEQRTEESLEDDDLVLERTDVHQLSPKRVVGAAGPPESSLPRVQQDQHESGPTVEQQPSLGGSPLAPAGDLVVQAVAPIVHLRRTQRSTAGQH</sequence>
<dbReference type="GO" id="GO:0003676">
    <property type="term" value="F:nucleic acid binding"/>
    <property type="evidence" value="ECO:0007669"/>
    <property type="project" value="InterPro"/>
</dbReference>
<dbReference type="FunFam" id="3.30.420.10:FF:000032">
    <property type="entry name" value="Retrovirus-related Pol polyprotein from transposon 297-like Protein"/>
    <property type="match status" value="1"/>
</dbReference>
<dbReference type="InterPro" id="IPR001584">
    <property type="entry name" value="Integrase_cat-core"/>
</dbReference>
<evidence type="ECO:0000313" key="4">
    <source>
        <dbReference type="Ensembl" id="ENSNFUP00015030970.1"/>
    </source>
</evidence>
<dbReference type="SUPFAM" id="SSF53098">
    <property type="entry name" value="Ribonuclease H-like"/>
    <property type="match status" value="1"/>
</dbReference>
<dbReference type="InterPro" id="IPR050951">
    <property type="entry name" value="Retrovirus_Pol_polyprotein"/>
</dbReference>
<evidence type="ECO:0000256" key="1">
    <source>
        <dbReference type="ARBA" id="ARBA00039658"/>
    </source>
</evidence>
<dbReference type="InterPro" id="IPR041588">
    <property type="entry name" value="Integrase_H2C2"/>
</dbReference>